<organism evidence="1 2">
    <name type="scientific">Penicillium nordicum</name>
    <dbReference type="NCBI Taxonomy" id="229535"/>
    <lineage>
        <taxon>Eukaryota</taxon>
        <taxon>Fungi</taxon>
        <taxon>Dikarya</taxon>
        <taxon>Ascomycota</taxon>
        <taxon>Pezizomycotina</taxon>
        <taxon>Eurotiomycetes</taxon>
        <taxon>Eurotiomycetidae</taxon>
        <taxon>Eurotiales</taxon>
        <taxon>Aspergillaceae</taxon>
        <taxon>Penicillium</taxon>
    </lineage>
</organism>
<name>A0A0M9WD78_9EURO</name>
<proteinExistence type="predicted"/>
<sequence length="20" mass="2310">VCRVEIGGKYETREVKNNSK</sequence>
<reference evidence="1 2" key="1">
    <citation type="submission" date="2015-08" db="EMBL/GenBank/DDBJ databases">
        <title>Genome sequencing of Penicillium nordicum.</title>
        <authorList>
            <person name="Nguyen H.D."/>
            <person name="Seifert K.A."/>
        </authorList>
    </citation>
    <scope>NUCLEOTIDE SEQUENCE [LARGE SCALE GENOMIC DNA]</scope>
    <source>
        <strain evidence="1 2">DAOMC 185683</strain>
    </source>
</reference>
<dbReference type="AlphaFoldDB" id="A0A0M9WD78"/>
<protein>
    <submittedName>
        <fullName evidence="1">Uncharacterized protein</fullName>
    </submittedName>
</protein>
<feature type="non-terminal residue" evidence="1">
    <location>
        <position position="1"/>
    </location>
</feature>
<evidence type="ECO:0000313" key="1">
    <source>
        <dbReference type="EMBL" id="KOS40433.1"/>
    </source>
</evidence>
<evidence type="ECO:0000313" key="2">
    <source>
        <dbReference type="Proteomes" id="UP000037696"/>
    </source>
</evidence>
<gene>
    <name evidence="1" type="ORF">ACN38_g8708</name>
</gene>
<dbReference type="Proteomes" id="UP000037696">
    <property type="component" value="Unassembled WGS sequence"/>
</dbReference>
<dbReference type="EMBL" id="LHQQ01000164">
    <property type="protein sequence ID" value="KOS40433.1"/>
    <property type="molecule type" value="Genomic_DNA"/>
</dbReference>
<accession>A0A0M9WD78</accession>
<keyword evidence="2" id="KW-1185">Reference proteome</keyword>
<comment type="caution">
    <text evidence="1">The sequence shown here is derived from an EMBL/GenBank/DDBJ whole genome shotgun (WGS) entry which is preliminary data.</text>
</comment>